<dbReference type="PRINTS" id="PR00598">
    <property type="entry name" value="HTHMARR"/>
</dbReference>
<keyword evidence="1" id="KW-0805">Transcription regulation</keyword>
<dbReference type="InterPro" id="IPR036390">
    <property type="entry name" value="WH_DNA-bd_sf"/>
</dbReference>
<evidence type="ECO:0000313" key="5">
    <source>
        <dbReference type="EMBL" id="KOR90508.1"/>
    </source>
</evidence>
<organism evidence="5 6">
    <name type="scientific">Paenibacillus solani</name>
    <dbReference type="NCBI Taxonomy" id="1705565"/>
    <lineage>
        <taxon>Bacteria</taxon>
        <taxon>Bacillati</taxon>
        <taxon>Bacillota</taxon>
        <taxon>Bacilli</taxon>
        <taxon>Bacillales</taxon>
        <taxon>Paenibacillaceae</taxon>
        <taxon>Paenibacillus</taxon>
    </lineage>
</organism>
<dbReference type="OrthoDB" id="3254893at2"/>
<proteinExistence type="predicted"/>
<keyword evidence="6" id="KW-1185">Reference proteome</keyword>
<dbReference type="Gene3D" id="1.10.10.10">
    <property type="entry name" value="Winged helix-like DNA-binding domain superfamily/Winged helix DNA-binding domain"/>
    <property type="match status" value="1"/>
</dbReference>
<dbReference type="SMART" id="SM00347">
    <property type="entry name" value="HTH_MARR"/>
    <property type="match status" value="1"/>
</dbReference>
<dbReference type="SUPFAM" id="SSF46785">
    <property type="entry name" value="Winged helix' DNA-binding domain"/>
    <property type="match status" value="1"/>
</dbReference>
<keyword evidence="2" id="KW-0238">DNA-binding</keyword>
<dbReference type="GO" id="GO:0003700">
    <property type="term" value="F:DNA-binding transcription factor activity"/>
    <property type="evidence" value="ECO:0007669"/>
    <property type="project" value="InterPro"/>
</dbReference>
<dbReference type="PROSITE" id="PS50995">
    <property type="entry name" value="HTH_MARR_2"/>
    <property type="match status" value="1"/>
</dbReference>
<comment type="caution">
    <text evidence="5">The sequence shown here is derived from an EMBL/GenBank/DDBJ whole genome shotgun (WGS) entry which is preliminary data.</text>
</comment>
<dbReference type="PATRIC" id="fig|1705565.3.peg.5315"/>
<dbReference type="InterPro" id="IPR036388">
    <property type="entry name" value="WH-like_DNA-bd_sf"/>
</dbReference>
<sequence>MNDKAKQWIDRYVDVYLLVSRRINAQIREQLGEDLTSDQFQVVRLINGMDRCTSSYLAEALAVGKSSVTAIVNRLVDAGIIDRTRDEADRRLVYLTLTEYGHTIFESAQEQMREIVSPYLQHFEEKDIEMFISMFEKLGQLMFESGGRKN</sequence>
<dbReference type="InterPro" id="IPR000835">
    <property type="entry name" value="HTH_MarR-typ"/>
</dbReference>
<evidence type="ECO:0000256" key="3">
    <source>
        <dbReference type="ARBA" id="ARBA00023163"/>
    </source>
</evidence>
<feature type="domain" description="HTH marR-type" evidence="4">
    <location>
        <begin position="9"/>
        <end position="140"/>
    </location>
</feature>
<gene>
    <name evidence="5" type="ORF">AM231_16150</name>
</gene>
<evidence type="ECO:0000256" key="1">
    <source>
        <dbReference type="ARBA" id="ARBA00023015"/>
    </source>
</evidence>
<evidence type="ECO:0000256" key="2">
    <source>
        <dbReference type="ARBA" id="ARBA00023125"/>
    </source>
</evidence>
<dbReference type="RefSeq" id="WP_053492074.1">
    <property type="nucleotide sequence ID" value="NZ_LIUT01000001.1"/>
</dbReference>
<dbReference type="PANTHER" id="PTHR42756">
    <property type="entry name" value="TRANSCRIPTIONAL REGULATOR, MARR"/>
    <property type="match status" value="1"/>
</dbReference>
<dbReference type="Pfam" id="PF12802">
    <property type="entry name" value="MarR_2"/>
    <property type="match status" value="1"/>
</dbReference>
<dbReference type="PANTHER" id="PTHR42756:SF1">
    <property type="entry name" value="TRANSCRIPTIONAL REPRESSOR OF EMRAB OPERON"/>
    <property type="match status" value="1"/>
</dbReference>
<dbReference type="Proteomes" id="UP000036932">
    <property type="component" value="Unassembled WGS sequence"/>
</dbReference>
<protein>
    <submittedName>
        <fullName evidence="5">MarR family transcriptional regulator</fullName>
    </submittedName>
</protein>
<accession>A0A0M1P7P5</accession>
<reference evidence="6" key="1">
    <citation type="submission" date="2015-08" db="EMBL/GenBank/DDBJ databases">
        <title>Genome sequencing project for genomic taxonomy and phylogenomics of Bacillus-like bacteria.</title>
        <authorList>
            <person name="Liu B."/>
            <person name="Wang J."/>
            <person name="Zhu Y."/>
            <person name="Liu G."/>
            <person name="Chen Q."/>
            <person name="Chen Z."/>
            <person name="Lan J."/>
            <person name="Che J."/>
            <person name="Ge C."/>
            <person name="Shi H."/>
            <person name="Pan Z."/>
            <person name="Liu X."/>
        </authorList>
    </citation>
    <scope>NUCLEOTIDE SEQUENCE [LARGE SCALE GENOMIC DNA]</scope>
    <source>
        <strain evidence="6">FJAT-22460</strain>
    </source>
</reference>
<keyword evidence="3" id="KW-0804">Transcription</keyword>
<dbReference type="GO" id="GO:0003677">
    <property type="term" value="F:DNA binding"/>
    <property type="evidence" value="ECO:0007669"/>
    <property type="project" value="UniProtKB-KW"/>
</dbReference>
<dbReference type="EMBL" id="LIUT01000001">
    <property type="protein sequence ID" value="KOR90508.1"/>
    <property type="molecule type" value="Genomic_DNA"/>
</dbReference>
<evidence type="ECO:0000313" key="6">
    <source>
        <dbReference type="Proteomes" id="UP000036932"/>
    </source>
</evidence>
<evidence type="ECO:0000259" key="4">
    <source>
        <dbReference type="PROSITE" id="PS50995"/>
    </source>
</evidence>
<name>A0A0M1P7P5_9BACL</name>
<dbReference type="AlphaFoldDB" id="A0A0M1P7P5"/>